<keyword evidence="2" id="KW-1185">Reference proteome</keyword>
<accession>A0AAP0DW11</accession>
<dbReference type="Proteomes" id="UP001420932">
    <property type="component" value="Unassembled WGS sequence"/>
</dbReference>
<evidence type="ECO:0000313" key="1">
    <source>
        <dbReference type="EMBL" id="KAK9082144.1"/>
    </source>
</evidence>
<evidence type="ECO:0000313" key="2">
    <source>
        <dbReference type="Proteomes" id="UP001420932"/>
    </source>
</evidence>
<sequence>MMMYGRHIRICALKVPENMHVKQRDIIFSPTSWKNHFVQDFVKKIWHKLELDIHNACWVDRKLLIRPSERIQDIQLVERPFMYLANKSGGRSMKR</sequence>
<dbReference type="EMBL" id="JBBNAF010000036">
    <property type="protein sequence ID" value="KAK9082144.1"/>
    <property type="molecule type" value="Genomic_DNA"/>
</dbReference>
<reference evidence="1 2" key="1">
    <citation type="submission" date="2024-01" db="EMBL/GenBank/DDBJ databases">
        <title>Genome assemblies of Stephania.</title>
        <authorList>
            <person name="Yang L."/>
        </authorList>
    </citation>
    <scope>NUCLEOTIDE SEQUENCE [LARGE SCALE GENOMIC DNA]</scope>
    <source>
        <strain evidence="1">YNDBR</strain>
        <tissue evidence="1">Leaf</tissue>
    </source>
</reference>
<proteinExistence type="predicted"/>
<comment type="caution">
    <text evidence="1">The sequence shown here is derived from an EMBL/GenBank/DDBJ whole genome shotgun (WGS) entry which is preliminary data.</text>
</comment>
<organism evidence="1 2">
    <name type="scientific">Stephania yunnanensis</name>
    <dbReference type="NCBI Taxonomy" id="152371"/>
    <lineage>
        <taxon>Eukaryota</taxon>
        <taxon>Viridiplantae</taxon>
        <taxon>Streptophyta</taxon>
        <taxon>Embryophyta</taxon>
        <taxon>Tracheophyta</taxon>
        <taxon>Spermatophyta</taxon>
        <taxon>Magnoliopsida</taxon>
        <taxon>Ranunculales</taxon>
        <taxon>Menispermaceae</taxon>
        <taxon>Menispermoideae</taxon>
        <taxon>Cissampelideae</taxon>
        <taxon>Stephania</taxon>
    </lineage>
</organism>
<dbReference type="AlphaFoldDB" id="A0AAP0DW11"/>
<name>A0AAP0DW11_9MAGN</name>
<protein>
    <submittedName>
        <fullName evidence="1">Uncharacterized protein</fullName>
    </submittedName>
</protein>
<gene>
    <name evidence="1" type="ORF">Syun_031081</name>
</gene>